<gene>
    <name evidence="2" type="ORF">N7532_007026</name>
</gene>
<protein>
    <submittedName>
        <fullName evidence="2">Uncharacterized protein</fullName>
    </submittedName>
</protein>
<reference evidence="2" key="1">
    <citation type="submission" date="2022-11" db="EMBL/GenBank/DDBJ databases">
        <authorList>
            <person name="Petersen C."/>
        </authorList>
    </citation>
    <scope>NUCLEOTIDE SEQUENCE</scope>
    <source>
        <strain evidence="2">IBT 30761</strain>
    </source>
</reference>
<name>A0A9W9FGY3_9EURO</name>
<dbReference type="RefSeq" id="XP_056475678.1">
    <property type="nucleotide sequence ID" value="XM_056619519.1"/>
</dbReference>
<dbReference type="AlphaFoldDB" id="A0A9W9FGY3"/>
<dbReference type="OrthoDB" id="4341087at2759"/>
<evidence type="ECO:0000256" key="1">
    <source>
        <dbReference type="SAM" id="MobiDB-lite"/>
    </source>
</evidence>
<dbReference type="Proteomes" id="UP001149074">
    <property type="component" value="Unassembled WGS sequence"/>
</dbReference>
<dbReference type="EMBL" id="JAPQKI010000005">
    <property type="protein sequence ID" value="KAJ5100025.1"/>
    <property type="molecule type" value="Genomic_DNA"/>
</dbReference>
<evidence type="ECO:0000313" key="3">
    <source>
        <dbReference type="Proteomes" id="UP001149074"/>
    </source>
</evidence>
<reference evidence="2" key="2">
    <citation type="journal article" date="2023" name="IMA Fungus">
        <title>Comparative genomic study of the Penicillium genus elucidates a diverse pangenome and 15 lateral gene transfer events.</title>
        <authorList>
            <person name="Petersen C."/>
            <person name="Sorensen T."/>
            <person name="Nielsen M.R."/>
            <person name="Sondergaard T.E."/>
            <person name="Sorensen J.L."/>
            <person name="Fitzpatrick D.A."/>
            <person name="Frisvad J.C."/>
            <person name="Nielsen K.L."/>
        </authorList>
    </citation>
    <scope>NUCLEOTIDE SEQUENCE</scope>
    <source>
        <strain evidence="2">IBT 30761</strain>
    </source>
</reference>
<dbReference type="GeneID" id="81358498"/>
<feature type="compositionally biased region" description="Low complexity" evidence="1">
    <location>
        <begin position="33"/>
        <end position="44"/>
    </location>
</feature>
<accession>A0A9W9FGY3</accession>
<proteinExistence type="predicted"/>
<evidence type="ECO:0000313" key="2">
    <source>
        <dbReference type="EMBL" id="KAJ5100025.1"/>
    </source>
</evidence>
<comment type="caution">
    <text evidence="2">The sequence shown here is derived from an EMBL/GenBank/DDBJ whole genome shotgun (WGS) entry which is preliminary data.</text>
</comment>
<feature type="compositionally biased region" description="Basic and acidic residues" evidence="1">
    <location>
        <begin position="103"/>
        <end position="114"/>
    </location>
</feature>
<feature type="compositionally biased region" description="Polar residues" evidence="1">
    <location>
        <begin position="85"/>
        <end position="94"/>
    </location>
</feature>
<feature type="region of interest" description="Disordered" evidence="1">
    <location>
        <begin position="24"/>
        <end position="114"/>
    </location>
</feature>
<organism evidence="2 3">
    <name type="scientific">Penicillium argentinense</name>
    <dbReference type="NCBI Taxonomy" id="1131581"/>
    <lineage>
        <taxon>Eukaryota</taxon>
        <taxon>Fungi</taxon>
        <taxon>Dikarya</taxon>
        <taxon>Ascomycota</taxon>
        <taxon>Pezizomycotina</taxon>
        <taxon>Eurotiomycetes</taxon>
        <taxon>Eurotiomycetidae</taxon>
        <taxon>Eurotiales</taxon>
        <taxon>Aspergillaceae</taxon>
        <taxon>Penicillium</taxon>
    </lineage>
</organism>
<keyword evidence="3" id="KW-1185">Reference proteome</keyword>
<sequence>MFSGGLGFSSIPLSGWRSKHRPRELDAFDELNPKPAKSKSSPKPQNRAQSLLRRSKSVYAGVISHRPTPSPQTADGHVHTRRISGGQQSRWAGTSQSDSKSIISDDRHESRTHRAERGRLRACVTDDEEKAMMVMECPEEHLDRTLAKGPDIYEMDRAAWKGPRDCMRRVASCSLRWRGTHRRS</sequence>